<dbReference type="EMBL" id="DPPF01000058">
    <property type="protein sequence ID" value="HCW92576.1"/>
    <property type="molecule type" value="Genomic_DNA"/>
</dbReference>
<feature type="non-terminal residue" evidence="1">
    <location>
        <position position="35"/>
    </location>
</feature>
<accession>A0A3D5Q9R9</accession>
<name>A0A3D5Q9R9_FLESI</name>
<sequence>MYSHLRKLQIKLAEKVKICPLENTKPKLVAGGDVS</sequence>
<dbReference type="AlphaFoldDB" id="A0A3D5Q9R9"/>
<keyword evidence="1" id="KW-0255">Endonuclease</keyword>
<reference evidence="1 2" key="1">
    <citation type="journal article" date="2018" name="Nat. Biotechnol.">
        <title>A standardized bacterial taxonomy based on genome phylogeny substantially revises the tree of life.</title>
        <authorList>
            <person name="Parks D.H."/>
            <person name="Chuvochina M."/>
            <person name="Waite D.W."/>
            <person name="Rinke C."/>
            <person name="Skarshewski A."/>
            <person name="Chaumeil P.A."/>
            <person name="Hugenholtz P."/>
        </authorList>
    </citation>
    <scope>NUCLEOTIDE SEQUENCE [LARGE SCALE GENOMIC DNA]</scope>
    <source>
        <strain evidence="1">UBA8672</strain>
    </source>
</reference>
<organism evidence="1 2">
    <name type="scientific">Flexistipes sinusarabici</name>
    <dbReference type="NCBI Taxonomy" id="2352"/>
    <lineage>
        <taxon>Bacteria</taxon>
        <taxon>Pseudomonadati</taxon>
        <taxon>Deferribacterota</taxon>
        <taxon>Deferribacteres</taxon>
        <taxon>Deferribacterales</taxon>
        <taxon>Flexistipitaceae</taxon>
        <taxon>Flexistipes</taxon>
    </lineage>
</organism>
<comment type="caution">
    <text evidence="1">The sequence shown here is derived from an EMBL/GenBank/DDBJ whole genome shotgun (WGS) entry which is preliminary data.</text>
</comment>
<keyword evidence="1" id="KW-0540">Nuclease</keyword>
<gene>
    <name evidence="1" type="ORF">DHM44_02735</name>
</gene>
<evidence type="ECO:0000313" key="1">
    <source>
        <dbReference type="EMBL" id="HCW92576.1"/>
    </source>
</evidence>
<keyword evidence="1" id="KW-0378">Hydrolase</keyword>
<dbReference type="Proteomes" id="UP000262325">
    <property type="component" value="Unassembled WGS sequence"/>
</dbReference>
<dbReference type="GO" id="GO:0004519">
    <property type="term" value="F:endonuclease activity"/>
    <property type="evidence" value="ECO:0007669"/>
    <property type="project" value="UniProtKB-KW"/>
</dbReference>
<proteinExistence type="predicted"/>
<protein>
    <submittedName>
        <fullName evidence="1">Endonuclease V</fullName>
    </submittedName>
</protein>
<evidence type="ECO:0000313" key="2">
    <source>
        <dbReference type="Proteomes" id="UP000262325"/>
    </source>
</evidence>